<dbReference type="RefSeq" id="WP_013606661.1">
    <property type="nucleotide sequence ID" value="NC_015152.1"/>
</dbReference>
<dbReference type="eggNOG" id="COG1162">
    <property type="taxonomic scope" value="Bacteria"/>
</dbReference>
<evidence type="ECO:0000313" key="2">
    <source>
        <dbReference type="EMBL" id="ADY12809.1"/>
    </source>
</evidence>
<accession>F0RV87</accession>
<dbReference type="OrthoDB" id="9809485at2"/>
<sequence>MSMTESDDFICVHCGMPVSGLAWGTKHRNHCPHCLHSRHVDMRPGDRACLCKGEMQPIALWQKADGELMILHRCQTCGMIKANRAAGDDNLLALQALLPRIVG</sequence>
<evidence type="ECO:0000313" key="3">
    <source>
        <dbReference type="Proteomes" id="UP000008466"/>
    </source>
</evidence>
<organism evidence="2 3">
    <name type="scientific">Sphaerochaeta globosa (strain ATCC BAA-1886 / DSM 22777 / Buddy)</name>
    <name type="common">Spirochaeta sp. (strain Buddy)</name>
    <dbReference type="NCBI Taxonomy" id="158189"/>
    <lineage>
        <taxon>Bacteria</taxon>
        <taxon>Pseudomonadati</taxon>
        <taxon>Spirochaetota</taxon>
        <taxon>Spirochaetia</taxon>
        <taxon>Spirochaetales</taxon>
        <taxon>Sphaerochaetaceae</taxon>
        <taxon>Sphaerochaeta</taxon>
    </lineage>
</organism>
<feature type="domain" description="RNHCP" evidence="1">
    <location>
        <begin position="7"/>
        <end position="94"/>
    </location>
</feature>
<dbReference type="AlphaFoldDB" id="F0RV87"/>
<dbReference type="InterPro" id="IPR024439">
    <property type="entry name" value="RNHCP"/>
</dbReference>
<dbReference type="STRING" id="158189.SpiBuddy_0982"/>
<evidence type="ECO:0000259" key="1">
    <source>
        <dbReference type="Pfam" id="PF12647"/>
    </source>
</evidence>
<dbReference type="Proteomes" id="UP000008466">
    <property type="component" value="Chromosome"/>
</dbReference>
<name>F0RV87_SPHGB</name>
<dbReference type="KEGG" id="sbu:SpiBuddy_0982"/>
<gene>
    <name evidence="2" type="ordered locus">SpiBuddy_0982</name>
</gene>
<dbReference type="Pfam" id="PF12647">
    <property type="entry name" value="RNHCP"/>
    <property type="match status" value="1"/>
</dbReference>
<dbReference type="EMBL" id="CP002541">
    <property type="protein sequence ID" value="ADY12809.1"/>
    <property type="molecule type" value="Genomic_DNA"/>
</dbReference>
<protein>
    <recommendedName>
        <fullName evidence="1">RNHCP domain-containing protein</fullName>
    </recommendedName>
</protein>
<proteinExistence type="predicted"/>
<keyword evidence="3" id="KW-1185">Reference proteome</keyword>
<reference evidence="3" key="1">
    <citation type="submission" date="2011-02" db="EMBL/GenBank/DDBJ databases">
        <title>Complete sequence of Spirochaeta sp. Buddy.</title>
        <authorList>
            <person name="Lucas S."/>
            <person name="Copeland A."/>
            <person name="Lapidus A."/>
            <person name="Cheng J.-F."/>
            <person name="Goodwin L."/>
            <person name="Pitluck S."/>
            <person name="Zeytun A."/>
            <person name="Detter J.C."/>
            <person name="Han C."/>
            <person name="Tapia R."/>
            <person name="Land M."/>
            <person name="Hauser L."/>
            <person name="Kyrpides N."/>
            <person name="Ivanova N."/>
            <person name="Mikhailova N."/>
            <person name="Pagani I."/>
            <person name="Ritalahti K.M."/>
            <person name="Loeffler F.E."/>
            <person name="Woyke T."/>
        </authorList>
    </citation>
    <scope>NUCLEOTIDE SEQUENCE [LARGE SCALE GENOMIC DNA]</scope>
    <source>
        <strain evidence="3">ATCC BAA-1886 / DSM 22777 / Buddy</strain>
    </source>
</reference>
<dbReference type="HOGENOM" id="CLU_122829_2_1_12"/>